<keyword evidence="2" id="KW-0479">Metal-binding</keyword>
<dbReference type="NCBIfam" id="NF004283">
    <property type="entry name" value="PRK05692.1"/>
    <property type="match status" value="1"/>
</dbReference>
<dbReference type="InterPro" id="IPR013785">
    <property type="entry name" value="Aldolase_TIM"/>
</dbReference>
<comment type="similarity">
    <text evidence="1">Belongs to the HMG-CoA lyase family.</text>
</comment>
<gene>
    <name evidence="5" type="ORF">FHU40_002481</name>
</gene>
<feature type="domain" description="Pyruvate carboxyltransferase" evidence="4">
    <location>
        <begin position="8"/>
        <end position="274"/>
    </location>
</feature>
<keyword evidence="3 5" id="KW-0456">Lyase</keyword>
<dbReference type="PROSITE" id="PS50991">
    <property type="entry name" value="PYR_CT"/>
    <property type="match status" value="1"/>
</dbReference>
<dbReference type="EC" id="4.1.3.4" evidence="5"/>
<dbReference type="Gene3D" id="3.20.20.70">
    <property type="entry name" value="Aldolase class I"/>
    <property type="match status" value="1"/>
</dbReference>
<sequence length="303" mass="31974">MSDVPARVVLRDVGPRDGLQNEPPVATDGKVRLIDALGTTGLTEIEAVSYVHPRAIPQMADAAEVWGAVDRRPEIRYSALVPNLVGAHRALDAGFTDIEVVVSASATHNLRNINRSSEESLDAIAEVIEVAHAAGASCQVIVATAFGCPYEGEVPEDLVASYAARAHRDGADSICFGDTTGMGSPPRVRRLVGRFREQAPEATLALHFHDTRGTGMANLVAALELGVERFDASVGGLGGCPYAPGASGNIATEEAVYLLDELGVETGVDLDRLLEVADLAQRLVGRELPSRVLKAGPRTRLAV</sequence>
<name>A0A7W4Z1A3_9ACTN</name>
<organism evidence="5 6">
    <name type="scientific">Nocardioides soli</name>
    <dbReference type="NCBI Taxonomy" id="1036020"/>
    <lineage>
        <taxon>Bacteria</taxon>
        <taxon>Bacillati</taxon>
        <taxon>Actinomycetota</taxon>
        <taxon>Actinomycetes</taxon>
        <taxon>Propionibacteriales</taxon>
        <taxon>Nocardioidaceae</taxon>
        <taxon>Nocardioides</taxon>
    </lineage>
</organism>
<dbReference type="GO" id="GO:0046951">
    <property type="term" value="P:ketone body biosynthetic process"/>
    <property type="evidence" value="ECO:0007669"/>
    <property type="project" value="TreeGrafter"/>
</dbReference>
<evidence type="ECO:0000256" key="3">
    <source>
        <dbReference type="ARBA" id="ARBA00023239"/>
    </source>
</evidence>
<evidence type="ECO:0000256" key="2">
    <source>
        <dbReference type="ARBA" id="ARBA00022723"/>
    </source>
</evidence>
<dbReference type="SUPFAM" id="SSF51569">
    <property type="entry name" value="Aldolase"/>
    <property type="match status" value="1"/>
</dbReference>
<dbReference type="InterPro" id="IPR000891">
    <property type="entry name" value="PYR_CT"/>
</dbReference>
<dbReference type="CDD" id="cd07938">
    <property type="entry name" value="DRE_TIM_HMGL"/>
    <property type="match status" value="1"/>
</dbReference>
<dbReference type="PANTHER" id="PTHR42738">
    <property type="entry name" value="HYDROXYMETHYLGLUTARYL-COA LYASE"/>
    <property type="match status" value="1"/>
</dbReference>
<dbReference type="GO" id="GO:0004419">
    <property type="term" value="F:hydroxymethylglutaryl-CoA lyase activity"/>
    <property type="evidence" value="ECO:0007669"/>
    <property type="project" value="UniProtKB-EC"/>
</dbReference>
<evidence type="ECO:0000313" key="5">
    <source>
        <dbReference type="EMBL" id="MBB3042663.1"/>
    </source>
</evidence>
<comment type="caution">
    <text evidence="5">The sequence shown here is derived from an EMBL/GenBank/DDBJ whole genome shotgun (WGS) entry which is preliminary data.</text>
</comment>
<accession>A0A7W4Z1A3</accession>
<dbReference type="GO" id="GO:0046872">
    <property type="term" value="F:metal ion binding"/>
    <property type="evidence" value="ECO:0007669"/>
    <property type="project" value="UniProtKB-KW"/>
</dbReference>
<keyword evidence="6" id="KW-1185">Reference proteome</keyword>
<dbReference type="EMBL" id="JACHWR010000002">
    <property type="protein sequence ID" value="MBB3042663.1"/>
    <property type="molecule type" value="Genomic_DNA"/>
</dbReference>
<dbReference type="FunFam" id="3.20.20.70:FF:000071">
    <property type="entry name" value="Hydroxymethylglutaryl-CoA lyase"/>
    <property type="match status" value="1"/>
</dbReference>
<dbReference type="RefSeq" id="WP_183592608.1">
    <property type="nucleotide sequence ID" value="NZ_JACHWR010000002.1"/>
</dbReference>
<protein>
    <submittedName>
        <fullName evidence="5">Hydroxymethylglutaryl-CoA lyase</fullName>
        <ecNumber evidence="5">4.1.3.4</ecNumber>
    </submittedName>
</protein>
<proteinExistence type="inferred from homology"/>
<evidence type="ECO:0000259" key="4">
    <source>
        <dbReference type="PROSITE" id="PS50991"/>
    </source>
</evidence>
<reference evidence="5 6" key="1">
    <citation type="submission" date="2020-08" db="EMBL/GenBank/DDBJ databases">
        <title>Sequencing the genomes of 1000 actinobacteria strains.</title>
        <authorList>
            <person name="Klenk H.-P."/>
        </authorList>
    </citation>
    <scope>NUCLEOTIDE SEQUENCE [LARGE SCALE GENOMIC DNA]</scope>
    <source>
        <strain evidence="5 6">DSM 105498</strain>
    </source>
</reference>
<evidence type="ECO:0000256" key="1">
    <source>
        <dbReference type="ARBA" id="ARBA00009405"/>
    </source>
</evidence>
<dbReference type="Pfam" id="PF00682">
    <property type="entry name" value="HMGL-like"/>
    <property type="match status" value="1"/>
</dbReference>
<dbReference type="Proteomes" id="UP000589626">
    <property type="component" value="Unassembled WGS sequence"/>
</dbReference>
<dbReference type="GO" id="GO:0006552">
    <property type="term" value="P:L-leucine catabolic process"/>
    <property type="evidence" value="ECO:0007669"/>
    <property type="project" value="TreeGrafter"/>
</dbReference>
<dbReference type="AlphaFoldDB" id="A0A7W4Z1A3"/>
<dbReference type="InterPro" id="IPR043594">
    <property type="entry name" value="HMGL"/>
</dbReference>
<dbReference type="PANTHER" id="PTHR42738:SF7">
    <property type="entry name" value="HYDROXYMETHYLGLUTARYL-COA LYASE"/>
    <property type="match status" value="1"/>
</dbReference>
<evidence type="ECO:0000313" key="6">
    <source>
        <dbReference type="Proteomes" id="UP000589626"/>
    </source>
</evidence>